<comment type="caution">
    <text evidence="2">The sequence shown here is derived from an EMBL/GenBank/DDBJ whole genome shotgun (WGS) entry which is preliminary data.</text>
</comment>
<organism evidence="2 3">
    <name type="scientific">Listeria kieliensis</name>
    <dbReference type="NCBI Taxonomy" id="1621700"/>
    <lineage>
        <taxon>Bacteria</taxon>
        <taxon>Bacillati</taxon>
        <taxon>Bacillota</taxon>
        <taxon>Bacilli</taxon>
        <taxon>Bacillales</taxon>
        <taxon>Listeriaceae</taxon>
        <taxon>Listeria</taxon>
    </lineage>
</organism>
<evidence type="ECO:0000256" key="1">
    <source>
        <dbReference type="SAM" id="Phobius"/>
    </source>
</evidence>
<dbReference type="RefSeq" id="WP_115751770.1">
    <property type="nucleotide sequence ID" value="NZ_LARY01000001.1"/>
</dbReference>
<keyword evidence="3" id="KW-1185">Reference proteome</keyword>
<dbReference type="Pfam" id="PF04276">
    <property type="entry name" value="DUF443"/>
    <property type="match status" value="1"/>
</dbReference>
<dbReference type="EMBL" id="LARY01000001">
    <property type="protein sequence ID" value="RDX02101.1"/>
    <property type="molecule type" value="Genomic_DNA"/>
</dbReference>
<reference evidence="3" key="1">
    <citation type="submission" date="2015-04" db="EMBL/GenBank/DDBJ databases">
        <authorList>
            <person name="Schardt J."/>
            <person name="Mueller-Herbst S."/>
            <person name="Scherer S."/>
            <person name="Huptas C."/>
        </authorList>
    </citation>
    <scope>NUCLEOTIDE SEQUENCE [LARGE SCALE GENOMIC DNA]</scope>
    <source>
        <strain evidence="3">Kiel-L1</strain>
    </source>
</reference>
<feature type="transmembrane region" description="Helical" evidence="1">
    <location>
        <begin position="64"/>
        <end position="83"/>
    </location>
</feature>
<dbReference type="InterPro" id="IPR005915">
    <property type="entry name" value="Tandem_5TM"/>
</dbReference>
<feature type="transmembrane region" description="Helical" evidence="1">
    <location>
        <begin position="150"/>
        <end position="172"/>
    </location>
</feature>
<proteinExistence type="predicted"/>
<evidence type="ECO:0000313" key="3">
    <source>
        <dbReference type="Proteomes" id="UP000257055"/>
    </source>
</evidence>
<gene>
    <name evidence="2" type="ORF">UR08_00760</name>
</gene>
<keyword evidence="1" id="KW-1133">Transmembrane helix</keyword>
<evidence type="ECO:0000313" key="2">
    <source>
        <dbReference type="EMBL" id="RDX02101.1"/>
    </source>
</evidence>
<keyword evidence="1" id="KW-0812">Transmembrane</keyword>
<evidence type="ECO:0008006" key="4">
    <source>
        <dbReference type="Google" id="ProtNLM"/>
    </source>
</evidence>
<name>A0A3D8TT05_9LIST</name>
<sequence length="211" mass="24248">MNQEIRATKKAQFKTIQYNNKRYIIDVASNKGWLASVFTWSKKKNAYLLVENDKNRAILEKRSVDSDLAIGLALIIVSIGGFSSRKYLNVFNTNLSDLFSVVLLISSAIVVFLSYFFAIRKNQQGLKQLIGKESINIQIRSSSLDMVNYYIKNILIFLVLLCLVIFSCTMFILYHYLIFYFMAILFLLVCLYAGIATMRLPKIYDIVIKAD</sequence>
<keyword evidence="1" id="KW-0472">Membrane</keyword>
<protein>
    <recommendedName>
        <fullName evidence="4">DUF443 family protein</fullName>
    </recommendedName>
</protein>
<dbReference type="AlphaFoldDB" id="A0A3D8TT05"/>
<feature type="transmembrane region" description="Helical" evidence="1">
    <location>
        <begin position="178"/>
        <end position="195"/>
    </location>
</feature>
<dbReference type="NCBIfam" id="TIGR01218">
    <property type="entry name" value="Gpos_tandem_5TM"/>
    <property type="match status" value="1"/>
</dbReference>
<dbReference type="Proteomes" id="UP000257055">
    <property type="component" value="Unassembled WGS sequence"/>
</dbReference>
<accession>A0A3D8TT05</accession>
<feature type="transmembrane region" description="Helical" evidence="1">
    <location>
        <begin position="98"/>
        <end position="118"/>
    </location>
</feature>